<organism evidence="2">
    <name type="scientific">bioreactor metagenome</name>
    <dbReference type="NCBI Taxonomy" id="1076179"/>
    <lineage>
        <taxon>unclassified sequences</taxon>
        <taxon>metagenomes</taxon>
        <taxon>ecological metagenomes</taxon>
    </lineage>
</organism>
<evidence type="ECO:0008006" key="3">
    <source>
        <dbReference type="Google" id="ProtNLM"/>
    </source>
</evidence>
<sequence length="132" mass="15065">MKRNNHFTLIEVVVALAILAGSVVALTTLMMSSQKRLAAAWEKERQWVMVQQAAEYCMLQDGDPADPPPEVFYYPGYHAKYTVDTSPFMDDNDLNDESALYQLDCRTIELIRDSDGQTVEQLKIDCPHYDED</sequence>
<keyword evidence="1" id="KW-0812">Transmembrane</keyword>
<dbReference type="EMBL" id="VSSQ01136106">
    <property type="protein sequence ID" value="MPN60612.1"/>
    <property type="molecule type" value="Genomic_DNA"/>
</dbReference>
<keyword evidence="1" id="KW-1133">Transmembrane helix</keyword>
<dbReference type="InterPro" id="IPR045584">
    <property type="entry name" value="Pilin-like"/>
</dbReference>
<feature type="transmembrane region" description="Helical" evidence="1">
    <location>
        <begin position="6"/>
        <end position="29"/>
    </location>
</feature>
<comment type="caution">
    <text evidence="2">The sequence shown here is derived from an EMBL/GenBank/DDBJ whole genome shotgun (WGS) entry which is preliminary data.</text>
</comment>
<dbReference type="SUPFAM" id="SSF54523">
    <property type="entry name" value="Pili subunits"/>
    <property type="match status" value="1"/>
</dbReference>
<gene>
    <name evidence="2" type="ORF">SDC9_208341</name>
</gene>
<accession>A0A645JBT2</accession>
<dbReference type="InterPro" id="IPR012902">
    <property type="entry name" value="N_methyl_site"/>
</dbReference>
<dbReference type="AlphaFoldDB" id="A0A645JBT2"/>
<evidence type="ECO:0000256" key="1">
    <source>
        <dbReference type="SAM" id="Phobius"/>
    </source>
</evidence>
<reference evidence="2" key="1">
    <citation type="submission" date="2019-08" db="EMBL/GenBank/DDBJ databases">
        <authorList>
            <person name="Kucharzyk K."/>
            <person name="Murdoch R.W."/>
            <person name="Higgins S."/>
            <person name="Loffler F."/>
        </authorList>
    </citation>
    <scope>NUCLEOTIDE SEQUENCE</scope>
</reference>
<proteinExistence type="predicted"/>
<evidence type="ECO:0000313" key="2">
    <source>
        <dbReference type="EMBL" id="MPN60612.1"/>
    </source>
</evidence>
<keyword evidence="1" id="KW-0472">Membrane</keyword>
<name>A0A645JBT2_9ZZZZ</name>
<dbReference type="NCBIfam" id="TIGR02532">
    <property type="entry name" value="IV_pilin_GFxxxE"/>
    <property type="match status" value="1"/>
</dbReference>
<protein>
    <recommendedName>
        <fullName evidence="3">Type II secretion system protein I</fullName>
    </recommendedName>
</protein>